<dbReference type="CDD" id="cd03216">
    <property type="entry name" value="ABC_Carb_Monos_I"/>
    <property type="match status" value="1"/>
</dbReference>
<evidence type="ECO:0000256" key="4">
    <source>
        <dbReference type="ARBA" id="ARBA00022741"/>
    </source>
</evidence>
<dbReference type="InterPro" id="IPR003439">
    <property type="entry name" value="ABC_transporter-like_ATP-bd"/>
</dbReference>
<accession>A0ABQ5U316</accession>
<dbReference type="PROSITE" id="PS00211">
    <property type="entry name" value="ABC_TRANSPORTER_1"/>
    <property type="match status" value="1"/>
</dbReference>
<proteinExistence type="predicted"/>
<keyword evidence="2" id="KW-0762">Sugar transport</keyword>
<organism evidence="7 8">
    <name type="scientific">Sneathiella chinensis</name>
    <dbReference type="NCBI Taxonomy" id="349750"/>
    <lineage>
        <taxon>Bacteria</taxon>
        <taxon>Pseudomonadati</taxon>
        <taxon>Pseudomonadota</taxon>
        <taxon>Alphaproteobacteria</taxon>
        <taxon>Sneathiellales</taxon>
        <taxon>Sneathiellaceae</taxon>
        <taxon>Sneathiella</taxon>
    </lineage>
</organism>
<evidence type="ECO:0000256" key="5">
    <source>
        <dbReference type="ARBA" id="ARBA00022840"/>
    </source>
</evidence>
<dbReference type="GO" id="GO:0005524">
    <property type="term" value="F:ATP binding"/>
    <property type="evidence" value="ECO:0007669"/>
    <property type="project" value="UniProtKB-KW"/>
</dbReference>
<comment type="caution">
    <text evidence="7">The sequence shown here is derived from an EMBL/GenBank/DDBJ whole genome shotgun (WGS) entry which is preliminary data.</text>
</comment>
<keyword evidence="5 7" id="KW-0067">ATP-binding</keyword>
<dbReference type="PANTHER" id="PTHR43790">
    <property type="entry name" value="CARBOHYDRATE TRANSPORT ATP-BINDING PROTEIN MG119-RELATED"/>
    <property type="match status" value="1"/>
</dbReference>
<dbReference type="SUPFAM" id="SSF52540">
    <property type="entry name" value="P-loop containing nucleoside triphosphate hydrolases"/>
    <property type="match status" value="2"/>
</dbReference>
<keyword evidence="1" id="KW-0813">Transport</keyword>
<evidence type="ECO:0000313" key="8">
    <source>
        <dbReference type="Proteomes" id="UP001161409"/>
    </source>
</evidence>
<dbReference type="InterPro" id="IPR017871">
    <property type="entry name" value="ABC_transporter-like_CS"/>
</dbReference>
<gene>
    <name evidence="7" type="ORF">GCM10007924_07960</name>
</gene>
<dbReference type="InterPro" id="IPR050107">
    <property type="entry name" value="ABC_carbohydrate_import_ATPase"/>
</dbReference>
<feature type="domain" description="ABC transporter" evidence="6">
    <location>
        <begin position="259"/>
        <end position="503"/>
    </location>
</feature>
<feature type="domain" description="ABC transporter" evidence="6">
    <location>
        <begin position="8"/>
        <end position="243"/>
    </location>
</feature>
<keyword evidence="3" id="KW-0677">Repeat</keyword>
<name>A0ABQ5U316_9PROT</name>
<keyword evidence="8" id="KW-1185">Reference proteome</keyword>
<dbReference type="CDD" id="cd03215">
    <property type="entry name" value="ABC_Carb_Monos_II"/>
    <property type="match status" value="1"/>
</dbReference>
<dbReference type="Proteomes" id="UP001161409">
    <property type="component" value="Unassembled WGS sequence"/>
</dbReference>
<dbReference type="RefSeq" id="WP_169559563.1">
    <property type="nucleotide sequence ID" value="NZ_BSNF01000001.1"/>
</dbReference>
<keyword evidence="4" id="KW-0547">Nucleotide-binding</keyword>
<reference evidence="7" key="2">
    <citation type="submission" date="2023-01" db="EMBL/GenBank/DDBJ databases">
        <title>Draft genome sequence of Sneathiella chinensis strain NBRC 103408.</title>
        <authorList>
            <person name="Sun Q."/>
            <person name="Mori K."/>
        </authorList>
    </citation>
    <scope>NUCLEOTIDE SEQUENCE</scope>
    <source>
        <strain evidence="7">NBRC 103408</strain>
    </source>
</reference>
<dbReference type="PANTHER" id="PTHR43790:SF9">
    <property type="entry name" value="GALACTOFURANOSE TRANSPORTER ATP-BINDING PROTEIN YTFR"/>
    <property type="match status" value="1"/>
</dbReference>
<dbReference type="SMART" id="SM00382">
    <property type="entry name" value="AAA"/>
    <property type="match status" value="2"/>
</dbReference>
<reference evidence="7" key="1">
    <citation type="journal article" date="2014" name="Int. J. Syst. Evol. Microbiol.">
        <title>Complete genome of a new Firmicutes species belonging to the dominant human colonic microbiota ('Ruminococcus bicirculans') reveals two chromosomes and a selective capacity to utilize plant glucans.</title>
        <authorList>
            <consortium name="NISC Comparative Sequencing Program"/>
            <person name="Wegmann U."/>
            <person name="Louis P."/>
            <person name="Goesmann A."/>
            <person name="Henrissat B."/>
            <person name="Duncan S.H."/>
            <person name="Flint H.J."/>
        </authorList>
    </citation>
    <scope>NUCLEOTIDE SEQUENCE</scope>
    <source>
        <strain evidence="7">NBRC 103408</strain>
    </source>
</reference>
<protein>
    <submittedName>
        <fullName evidence="7">Sugar ABC transporter ATP-binding protein</fullName>
    </submittedName>
</protein>
<evidence type="ECO:0000256" key="2">
    <source>
        <dbReference type="ARBA" id="ARBA00022597"/>
    </source>
</evidence>
<evidence type="ECO:0000256" key="3">
    <source>
        <dbReference type="ARBA" id="ARBA00022737"/>
    </source>
</evidence>
<dbReference type="InterPro" id="IPR003593">
    <property type="entry name" value="AAA+_ATPase"/>
</dbReference>
<dbReference type="PROSITE" id="PS50893">
    <property type="entry name" value="ABC_TRANSPORTER_2"/>
    <property type="match status" value="2"/>
</dbReference>
<dbReference type="EMBL" id="BSNF01000001">
    <property type="protein sequence ID" value="GLQ05575.1"/>
    <property type="molecule type" value="Genomic_DNA"/>
</dbReference>
<evidence type="ECO:0000256" key="1">
    <source>
        <dbReference type="ARBA" id="ARBA00022448"/>
    </source>
</evidence>
<dbReference type="InterPro" id="IPR027417">
    <property type="entry name" value="P-loop_NTPase"/>
</dbReference>
<dbReference type="Pfam" id="PF00005">
    <property type="entry name" value="ABC_tran"/>
    <property type="match status" value="2"/>
</dbReference>
<evidence type="ECO:0000313" key="7">
    <source>
        <dbReference type="EMBL" id="GLQ05575.1"/>
    </source>
</evidence>
<evidence type="ECO:0000259" key="6">
    <source>
        <dbReference type="PROSITE" id="PS50893"/>
    </source>
</evidence>
<dbReference type="Gene3D" id="3.40.50.300">
    <property type="entry name" value="P-loop containing nucleotide triphosphate hydrolases"/>
    <property type="match status" value="2"/>
</dbReference>
<sequence>MSQSEIVLRVEGVTKRFGTLTANSSISFSLEKGKVLSLLGENGAGKTTLMNIIFGHYTADEGHVEVFGKRLEAGNPAEAIALGVGMVHQHFTLADNLTVLDNVILGTESLWRVRQARAAARQKLQSLSQEFGLEVNPDALVSALTVGEKQRVEILKALYRGARVLILDEPTAVLTPQETDQLFATLKDMIARGLSVIFISHKLGEVMQIADRIAVLRHGQLVAEFPVAEASREIIAEKMVGETIPQPKRTEMEPGEPVLQIAEASARDEQGQAVLKKVSLTLRSKQIIGMAGVSGNGQKALSDLISGLLPPTEGQVAVKGEAVRVFDPRSMVAKGVGRVPEDRHLQGVVGDFTVSENLILEDYTNPRFSRRGWMRAGEIAAHARKMIKAFDIRGGGPETIVRGLSGGNMQKVILARVLENNPDIILANQPTRGLDVGAATFVHEQLFKAKERGAGVLLISEDLEELLAVSDQVVVMYHGQVSAPMPVEDVTLQQLGLLMSGETFTAAGTEM</sequence>